<gene>
    <name evidence="15 17" type="primary">L2</name>
</gene>
<comment type="similarity">
    <text evidence="15">Belongs to the papillomaviridae L2 protein family.</text>
</comment>
<evidence type="ECO:0000256" key="15">
    <source>
        <dbReference type="HAMAP-Rule" id="MF_04003"/>
    </source>
</evidence>
<keyword evidence="7 15" id="KW-0946">Virion</keyword>
<evidence type="ECO:0000313" key="17">
    <source>
        <dbReference type="EMBL" id="ATQ38287.1"/>
    </source>
</evidence>
<dbReference type="EMBL" id="MF588706">
    <property type="protein sequence ID" value="ATQ38287.1"/>
    <property type="molecule type" value="Genomic_DNA"/>
</dbReference>
<dbReference type="GO" id="GO:0075521">
    <property type="term" value="P:microtubule-dependent intracellular transport of viral material towards nucleus"/>
    <property type="evidence" value="ECO:0007669"/>
    <property type="project" value="UniProtKB-UniRule"/>
</dbReference>
<keyword evidence="4 15" id="KW-1048">Host nucleus</keyword>
<evidence type="ECO:0000256" key="14">
    <source>
        <dbReference type="ARBA" id="ARBA00023296"/>
    </source>
</evidence>
<proteinExistence type="inferred from homology"/>
<keyword evidence="11 15" id="KW-1176">Cytoplasmic inwards viral transport</keyword>
<keyword evidence="6" id="KW-1040">Host Golgi apparatus</keyword>
<protein>
    <recommendedName>
        <fullName evidence="15">Minor capsid protein L2</fullName>
    </recommendedName>
</protein>
<evidence type="ECO:0000256" key="12">
    <source>
        <dbReference type="ARBA" id="ARBA00023125"/>
    </source>
</evidence>
<evidence type="ECO:0000256" key="11">
    <source>
        <dbReference type="ARBA" id="ARBA00023120"/>
    </source>
</evidence>
<dbReference type="GO" id="GO:0003677">
    <property type="term" value="F:DNA binding"/>
    <property type="evidence" value="ECO:0007669"/>
    <property type="project" value="UniProtKB-UniRule"/>
</dbReference>
<evidence type="ECO:0000256" key="7">
    <source>
        <dbReference type="ARBA" id="ARBA00022844"/>
    </source>
</evidence>
<dbReference type="GO" id="GO:0075732">
    <property type="term" value="P:viral penetration into host nucleus"/>
    <property type="evidence" value="ECO:0007669"/>
    <property type="project" value="UniProtKB-KW"/>
</dbReference>
<evidence type="ECO:0000256" key="10">
    <source>
        <dbReference type="ARBA" id="ARBA00023046"/>
    </source>
</evidence>
<comment type="function">
    <text evidence="15">Minor protein of the capsid that localizes along the inner surface of the virion, within the central cavities beneath the L1 pentamers. Plays a role in capsid stabilization through interaction with the major capsid protein L1. Once the virion enters the host cell, L2 escorts the genomic DNA into the nucleus by promoting escape from the endosomal compartments and traffic through the host Golgi network. Mechanistically, the C-terminus of L2 possesses a cell-penetrating peptide that protudes from the host endosome, interacts with host cytoplasmic retromer cargo and thereby mediates the capsid delivery to the host trans-Golgi network. Plays a role through its interaction with host dynein in the intracellular microtubule-dependent transport of viral capsid toward the nucleus. Mediates the viral genome import into the nucleus through binding to host importins. Once within the nucleus, L2 localizes viral genomes to host PML bodies in order to activate early gene expression for establishment of infection. Later on, promotes late gene expression by interacting with the viral E2 protein and by inhibiting its transcriptional activation functions. During virion assembly, encapsidates the genome by direct interaction with the viral DNA.</text>
</comment>
<keyword evidence="14 15" id="KW-1160">Virus entry into host cell</keyword>
<keyword evidence="3 15" id="KW-0167">Capsid protein</keyword>
<dbReference type="Pfam" id="PF00513">
    <property type="entry name" value="Late_protein_L2"/>
    <property type="match status" value="1"/>
</dbReference>
<keyword evidence="5 15" id="KW-0945">Host-virus interaction</keyword>
<evidence type="ECO:0000256" key="13">
    <source>
        <dbReference type="ARBA" id="ARBA00023157"/>
    </source>
</evidence>
<dbReference type="HAMAP" id="MF_04003">
    <property type="entry name" value="PPV_L2"/>
    <property type="match status" value="1"/>
</dbReference>
<comment type="subcellular location">
    <subcellularLocation>
        <location evidence="15">Virion</location>
    </subcellularLocation>
    <subcellularLocation>
        <location evidence="15">Host nucleus</location>
    </subcellularLocation>
</comment>
<comment type="caution">
    <text evidence="15">Lacks conserved residue(s) required for the propagation of feature annotation.</text>
</comment>
<evidence type="ECO:0000256" key="4">
    <source>
        <dbReference type="ARBA" id="ARBA00022562"/>
    </source>
</evidence>
<name>A0A2D2ALG0_9PAPI</name>
<evidence type="ECO:0000256" key="5">
    <source>
        <dbReference type="ARBA" id="ARBA00022581"/>
    </source>
</evidence>
<sequence>MYTAKRVKRDSPENIYRHCKIAGTCPPDVENKIEQNTLADRLLKIFGSIIYLGGLGIGSGRGTGAATGFRPLPDEVPLPDTNIITDSSTLPETVRPSLRPRPSRPNTFGVPLDPISSADNIPRIVRPTEPAIVPLSEGGLPDPTVISTGVESGAGVGDYEVLTNIFVDDALGAVGGHPTVTSGVNENIALLEITPVEHIPSRITYTTTDVDTGYTFIRSSLPADPDMNVFVDPRYSGTVVGDNIELEAIHNIDQFEIEEAGQPQTSTPSRISDWAKLRAQEFYNRFIQQMPTRNIDFLGQASRAVQFEFENPAFESDVSLQFERDVQELAAAPDEAFTDIVRLGRPVLSETPAGNVRVSRLGTRGGMRTRSGTILKQKVHFFYDLSPIAAVDESAATNIELANFGESSDILTIVDELSGGRPINAFEEYDETALLNTDEATFQNAHLEVYTDDLEEPQIIPSLITDVTPKNFVNPYITDILVSYPSIIDNFPFTPIVPTTPLSPTVQIDAFGSDYYLHPSLLRRKKRKWFEMS</sequence>
<dbReference type="GO" id="GO:0046718">
    <property type="term" value="P:symbiont entry into host cell"/>
    <property type="evidence" value="ECO:0007669"/>
    <property type="project" value="UniProtKB-KW"/>
</dbReference>
<evidence type="ECO:0000256" key="9">
    <source>
        <dbReference type="ARBA" id="ARBA00022952"/>
    </source>
</evidence>
<keyword evidence="1 15" id="KW-1163">Viral penetration into host nucleus</keyword>
<dbReference type="GO" id="GO:0042025">
    <property type="term" value="C:host cell nucleus"/>
    <property type="evidence" value="ECO:0007669"/>
    <property type="project" value="UniProtKB-SubCell"/>
</dbReference>
<evidence type="ECO:0000256" key="2">
    <source>
        <dbReference type="ARBA" id="ARBA00022553"/>
    </source>
</evidence>
<evidence type="ECO:0000256" key="16">
    <source>
        <dbReference type="SAM" id="MobiDB-lite"/>
    </source>
</evidence>
<keyword evidence="8 15" id="KW-0426">Late protein</keyword>
<keyword evidence="2 15" id="KW-0597">Phosphoprotein</keyword>
<feature type="disulfide bond" evidence="15">
    <location>
        <begin position="19"/>
        <end position="25"/>
    </location>
</feature>
<comment type="PTM">
    <text evidence="15">Highly phosphorylated.</text>
</comment>
<dbReference type="Proteomes" id="UP000290831">
    <property type="component" value="Genome"/>
</dbReference>
<comment type="subunit">
    <text evidence="15">Interacts with major capsid protein L1. Interacts with E2; this interaction inhibits E2 transcriptional activity but not the DNA replication function E2. Interacts with host HSPA8; this interaction is required for L2 nuclear translocation. Interacts with host importins KPNB2 and KPNB3. Forms a complex with importin alpha2-beta1 heterodimers via interaction with the importin alpha2 adapter. Interacts with host DYNLT1; this interaction is essential for virus intracellular transport during entry. Interacts (via C-terminus) with host retromer subunits VPS35 AND VPS29.</text>
</comment>
<dbReference type="GO" id="GO:0019028">
    <property type="term" value="C:viral capsid"/>
    <property type="evidence" value="ECO:0007669"/>
    <property type="project" value="UniProtKB-UniRule"/>
</dbReference>
<accession>A0A2D2ALG0</accession>
<evidence type="ECO:0000256" key="6">
    <source>
        <dbReference type="ARBA" id="ARBA00022812"/>
    </source>
</evidence>
<evidence type="ECO:0000256" key="3">
    <source>
        <dbReference type="ARBA" id="ARBA00022561"/>
    </source>
</evidence>
<evidence type="ECO:0000256" key="8">
    <source>
        <dbReference type="ARBA" id="ARBA00022921"/>
    </source>
</evidence>
<keyword evidence="10" id="KW-1039">Host endosome</keyword>
<dbReference type="GO" id="GO:0005198">
    <property type="term" value="F:structural molecule activity"/>
    <property type="evidence" value="ECO:0007669"/>
    <property type="project" value="UniProtKB-UniRule"/>
</dbReference>
<keyword evidence="13 15" id="KW-1015">Disulfide bond</keyword>
<organism evidence="17">
    <name type="scientific">Gammapapillomavirus 8</name>
    <dbReference type="NCBI Taxonomy" id="1175850"/>
    <lineage>
        <taxon>Viruses</taxon>
        <taxon>Monodnaviria</taxon>
        <taxon>Shotokuvirae</taxon>
        <taxon>Cossaviricota</taxon>
        <taxon>Papovaviricetes</taxon>
        <taxon>Zurhausenvirales</taxon>
        <taxon>Papillomaviridae</taxon>
        <taxon>Firstpapillomavirinae</taxon>
        <taxon>Gammapapillomavirus</taxon>
    </lineage>
</organism>
<dbReference type="GO" id="GO:0043657">
    <property type="term" value="C:host cell"/>
    <property type="evidence" value="ECO:0007669"/>
    <property type="project" value="GOC"/>
</dbReference>
<keyword evidence="9 15" id="KW-1177">Microtubular inwards viral transport</keyword>
<feature type="region of interest" description="Disordered" evidence="16">
    <location>
        <begin position="70"/>
        <end position="112"/>
    </location>
</feature>
<feature type="compositionally biased region" description="Polar residues" evidence="16">
    <location>
        <begin position="82"/>
        <end position="91"/>
    </location>
</feature>
<reference evidence="17" key="1">
    <citation type="journal article" date="2018" name="MSphere">
        <title>Metagenomic Discovery of 83 New Human Papillomavirus Types in Patients with Immunodeficiency.</title>
        <authorList>
            <person name="Pastrana D.V."/>
            <person name="Peretti A."/>
            <person name="Welch N.L."/>
            <person name="Borgogna C."/>
            <person name="Olivero C."/>
            <person name="Badolato R."/>
            <person name="Notarangelo L.D."/>
            <person name="Gariglio M."/>
            <person name="FitzGerald P.C."/>
            <person name="McIntosh C.E."/>
            <person name="Reeves J."/>
            <person name="Starrett G.J."/>
            <person name="Bliskovsky V."/>
            <person name="Velez D."/>
            <person name="Brownell I."/>
            <person name="Yarchoan R."/>
            <person name="Wyvill K.M."/>
            <person name="Uldrick T.S."/>
            <person name="Maldarelli F."/>
            <person name="Lisco A."/>
            <person name="Sereti I."/>
            <person name="Gonzalez C.M."/>
            <person name="Androphy E.J."/>
            <person name="McBride A.A."/>
            <person name="Van Doorslaer K."/>
            <person name="Garcia F."/>
            <person name="Dvoretzky I."/>
            <person name="Liu J.S."/>
            <person name="Han J."/>
            <person name="Murphy P.M."/>
            <person name="McDermott D.H."/>
            <person name="Buck C.B."/>
        </authorList>
    </citation>
    <scope>NUCLEOTIDE SEQUENCE</scope>
    <source>
        <strain evidence="17">Gamma08_TVMBSGc529</strain>
    </source>
</reference>
<dbReference type="InterPro" id="IPR000784">
    <property type="entry name" value="Late_L2"/>
</dbReference>
<keyword evidence="12 15" id="KW-0238">DNA-binding</keyword>
<evidence type="ECO:0000256" key="1">
    <source>
        <dbReference type="ARBA" id="ARBA00022524"/>
    </source>
</evidence>